<dbReference type="AlphaFoldDB" id="C8TE21"/>
<proteinExistence type="predicted"/>
<sequence>MKVTDFESRIGAYALLLKIAWNVLSQPPCYNAALNVYASRSCSVGVSRSITQQHNKAAALAGGLSPGLTGRPGRVLEQARRGWAEADCVHMTSSEIHHVRMTTFERGLVLLYVTNAKLDYVLIITLTIMLTYKNVFSIIDARFDYRRGGECTSCRYDTN</sequence>
<name>C8TE21_EIMTE</name>
<evidence type="ECO:0000313" key="2">
    <source>
        <dbReference type="Proteomes" id="UP000243681"/>
    </source>
</evidence>
<organism evidence="1 2">
    <name type="scientific">Eimeria tenella</name>
    <name type="common">Coccidian parasite</name>
    <dbReference type="NCBI Taxonomy" id="5802"/>
    <lineage>
        <taxon>Eukaryota</taxon>
        <taxon>Sar</taxon>
        <taxon>Alveolata</taxon>
        <taxon>Apicomplexa</taxon>
        <taxon>Conoidasida</taxon>
        <taxon>Coccidia</taxon>
        <taxon>Eucoccidiorida</taxon>
        <taxon>Eimeriorina</taxon>
        <taxon>Eimeriidae</taxon>
        <taxon>Eimeria</taxon>
    </lineage>
</organism>
<gene>
    <name evidence="1" type="ORF">e1004f01.tmp0065</name>
</gene>
<evidence type="ECO:0000313" key="1">
    <source>
        <dbReference type="EMBL" id="CAK51507.1"/>
    </source>
</evidence>
<dbReference type="Proteomes" id="UP000243681">
    <property type="component" value="Chromosome 1"/>
</dbReference>
<dbReference type="EMBL" id="AM269894">
    <property type="protein sequence ID" value="CAK51507.1"/>
    <property type="molecule type" value="Genomic_DNA"/>
</dbReference>
<protein>
    <submittedName>
        <fullName evidence="1">Uncharacterized protein</fullName>
    </submittedName>
</protein>
<accession>C8TE21</accession>
<reference evidence="1 2" key="1">
    <citation type="journal article" date="2007" name="Genome Res.">
        <title>Sequencing and analysis of chromosome 1 of Eimeria tenella reveals a unique segmental organization.</title>
        <authorList>
            <person name="Ling K.H."/>
            <person name="Rajandream M.A."/>
            <person name="Rivailler P."/>
            <person name="Ivens A."/>
            <person name="Yap S.J."/>
            <person name="Madeira A.M.B.N."/>
            <person name="Mungall K."/>
            <person name="Billington K."/>
            <person name="Yee W.Y."/>
            <person name="Bankier A.T."/>
            <person name="Carroll F."/>
            <person name="Durham A.M."/>
            <person name="Peters N."/>
            <person name="Loo S.S."/>
            <person name="Mat-Isa M.N."/>
            <person name="Novaes J."/>
            <person name="Quail M."/>
            <person name="Rosli R."/>
            <person name="Shamsudin M.N."/>
            <person name="Sobreira T.J.P."/>
            <person name="Tivey A.R."/>
            <person name="Wai S.F."/>
            <person name="White S."/>
            <person name="Wu X."/>
            <person name="Kerhornou A.X."/>
            <person name="Blake D."/>
            <person name="Mohamed R."/>
            <person name="Shirley M."/>
            <person name="Gruber A."/>
            <person name="Berriman M."/>
            <person name="Tomley F."/>
            <person name="Dear P.H."/>
            <person name="Wan K.L."/>
        </authorList>
    </citation>
    <scope>NUCLEOTIDE SEQUENCE [LARGE SCALE GENOMIC DNA]</scope>
    <source>
        <strain evidence="1 2">Houghton</strain>
    </source>
</reference>